<dbReference type="Proteomes" id="UP000191931">
    <property type="component" value="Unassembled WGS sequence"/>
</dbReference>
<organism evidence="1 2">
    <name type="scientific">Desulfamplus magnetovallimortis</name>
    <dbReference type="NCBI Taxonomy" id="1246637"/>
    <lineage>
        <taxon>Bacteria</taxon>
        <taxon>Pseudomonadati</taxon>
        <taxon>Thermodesulfobacteriota</taxon>
        <taxon>Desulfobacteria</taxon>
        <taxon>Desulfobacterales</taxon>
        <taxon>Desulfobacteraceae</taxon>
        <taxon>Desulfamplus</taxon>
    </lineage>
</organism>
<keyword evidence="2" id="KW-1185">Reference proteome</keyword>
<dbReference type="EMBL" id="FWEV01000013">
    <property type="protein sequence ID" value="SLM27727.1"/>
    <property type="molecule type" value="Genomic_DNA"/>
</dbReference>
<name>A0A1W1H5K8_9BACT</name>
<protein>
    <submittedName>
        <fullName evidence="1">Uncharacterized protein</fullName>
    </submittedName>
</protein>
<accession>A0A1W1H5K8</accession>
<sequence>MDRMLRIDNPSLSLLIMGNPDSDSVDKAYKITGSDFGS</sequence>
<dbReference type="AlphaFoldDB" id="A0A1W1H5K8"/>
<evidence type="ECO:0000313" key="2">
    <source>
        <dbReference type="Proteomes" id="UP000191931"/>
    </source>
</evidence>
<proteinExistence type="predicted"/>
<reference evidence="1 2" key="1">
    <citation type="submission" date="2017-03" db="EMBL/GenBank/DDBJ databases">
        <authorList>
            <person name="Afonso C.L."/>
            <person name="Miller P.J."/>
            <person name="Scott M.A."/>
            <person name="Spackman E."/>
            <person name="Goraichik I."/>
            <person name="Dimitrov K.M."/>
            <person name="Suarez D.L."/>
            <person name="Swayne D.E."/>
        </authorList>
    </citation>
    <scope>NUCLEOTIDE SEQUENCE [LARGE SCALE GENOMIC DNA]</scope>
    <source>
        <strain evidence="1">PRJEB14757</strain>
    </source>
</reference>
<gene>
    <name evidence="1" type="ORF">MTBBW1_110012</name>
</gene>
<evidence type="ECO:0000313" key="1">
    <source>
        <dbReference type="EMBL" id="SLM27727.1"/>
    </source>
</evidence>